<comment type="caution">
    <text evidence="1">The sequence shown here is derived from an EMBL/GenBank/DDBJ whole genome shotgun (WGS) entry which is preliminary data.</text>
</comment>
<dbReference type="Proteomes" id="UP001165960">
    <property type="component" value="Unassembled WGS sequence"/>
</dbReference>
<keyword evidence="2" id="KW-1185">Reference proteome</keyword>
<proteinExistence type="predicted"/>
<sequence>MTELIDFVNDRFSPCLSVGPSLTSCLAELSTVVITQGQKLDATEQQTDLANNVGAHTSETLTTLEESVRQLWAQQPPLGSEAEFSLHINVLYSNNGGPTPKTHFKPTFKQAFVPKTSTIASFLTIYKIAMCFNCAVLAELQGEKYLETR</sequence>
<evidence type="ECO:0000313" key="2">
    <source>
        <dbReference type="Proteomes" id="UP001165960"/>
    </source>
</evidence>
<accession>A0ACC2TPZ4</accession>
<name>A0ACC2TPZ4_9FUNG</name>
<dbReference type="EMBL" id="QTSX02002245">
    <property type="protein sequence ID" value="KAJ9076809.1"/>
    <property type="molecule type" value="Genomic_DNA"/>
</dbReference>
<protein>
    <submittedName>
        <fullName evidence="1">Uncharacterized protein</fullName>
    </submittedName>
</protein>
<organism evidence="1 2">
    <name type="scientific">Entomophthora muscae</name>
    <dbReference type="NCBI Taxonomy" id="34485"/>
    <lineage>
        <taxon>Eukaryota</taxon>
        <taxon>Fungi</taxon>
        <taxon>Fungi incertae sedis</taxon>
        <taxon>Zoopagomycota</taxon>
        <taxon>Entomophthoromycotina</taxon>
        <taxon>Entomophthoromycetes</taxon>
        <taxon>Entomophthorales</taxon>
        <taxon>Entomophthoraceae</taxon>
        <taxon>Entomophthora</taxon>
    </lineage>
</organism>
<gene>
    <name evidence="1" type="ORF">DSO57_1022757</name>
</gene>
<reference evidence="1" key="1">
    <citation type="submission" date="2022-04" db="EMBL/GenBank/DDBJ databases">
        <title>Genome of the entomopathogenic fungus Entomophthora muscae.</title>
        <authorList>
            <person name="Elya C."/>
            <person name="Lovett B.R."/>
            <person name="Lee E."/>
            <person name="Macias A.M."/>
            <person name="Hajek A.E."/>
            <person name="De Bivort B.L."/>
            <person name="Kasson M.T."/>
            <person name="De Fine Licht H.H."/>
            <person name="Stajich J.E."/>
        </authorList>
    </citation>
    <scope>NUCLEOTIDE SEQUENCE</scope>
    <source>
        <strain evidence="1">Berkeley</strain>
    </source>
</reference>
<evidence type="ECO:0000313" key="1">
    <source>
        <dbReference type="EMBL" id="KAJ9076809.1"/>
    </source>
</evidence>